<feature type="domain" description="F-box" evidence="2">
    <location>
        <begin position="1"/>
        <end position="41"/>
    </location>
</feature>
<dbReference type="Gene3D" id="3.80.10.10">
    <property type="entry name" value="Ribonuclease Inhibitor"/>
    <property type="match status" value="2"/>
</dbReference>
<name>A0A3P7B8E7_HYMDI</name>
<dbReference type="OrthoDB" id="2585512at2759"/>
<reference evidence="3 4" key="1">
    <citation type="submission" date="2018-11" db="EMBL/GenBank/DDBJ databases">
        <authorList>
            <consortium name="Pathogen Informatics"/>
        </authorList>
    </citation>
    <scope>NUCLEOTIDE SEQUENCE [LARGE SCALE GENOMIC DNA]</scope>
</reference>
<evidence type="ECO:0000313" key="4">
    <source>
        <dbReference type="Proteomes" id="UP000274504"/>
    </source>
</evidence>
<dbReference type="Pfam" id="PF00646">
    <property type="entry name" value="F-box"/>
    <property type="match status" value="1"/>
</dbReference>
<dbReference type="Pfam" id="PF25372">
    <property type="entry name" value="DUF7885"/>
    <property type="match status" value="1"/>
</dbReference>
<proteinExistence type="predicted"/>
<dbReference type="InterPro" id="IPR032675">
    <property type="entry name" value="LRR_dom_sf"/>
</dbReference>
<organism evidence="3 4">
    <name type="scientific">Hymenolepis diminuta</name>
    <name type="common">Rat tapeworm</name>
    <dbReference type="NCBI Taxonomy" id="6216"/>
    <lineage>
        <taxon>Eukaryota</taxon>
        <taxon>Metazoa</taxon>
        <taxon>Spiralia</taxon>
        <taxon>Lophotrochozoa</taxon>
        <taxon>Platyhelminthes</taxon>
        <taxon>Cestoda</taxon>
        <taxon>Eucestoda</taxon>
        <taxon>Cyclophyllidea</taxon>
        <taxon>Hymenolepididae</taxon>
        <taxon>Hymenolepis</taxon>
    </lineage>
</organism>
<dbReference type="SUPFAM" id="SSF52047">
    <property type="entry name" value="RNI-like"/>
    <property type="match status" value="1"/>
</dbReference>
<dbReference type="InterPro" id="IPR001810">
    <property type="entry name" value="F-box_dom"/>
</dbReference>
<accession>A0A3P7B8E7</accession>
<dbReference type="Proteomes" id="UP000274504">
    <property type="component" value="Unassembled WGS sequence"/>
</dbReference>
<dbReference type="SMART" id="SM00256">
    <property type="entry name" value="FBOX"/>
    <property type="match status" value="1"/>
</dbReference>
<evidence type="ECO:0000259" key="2">
    <source>
        <dbReference type="PROSITE" id="PS50181"/>
    </source>
</evidence>
<keyword evidence="1" id="KW-0833">Ubl conjugation pathway</keyword>
<evidence type="ECO:0000313" key="3">
    <source>
        <dbReference type="EMBL" id="VDL57421.1"/>
    </source>
</evidence>
<dbReference type="AlphaFoldDB" id="A0A3P7B8E7"/>
<dbReference type="SMART" id="SM00367">
    <property type="entry name" value="LRR_CC"/>
    <property type="match status" value="7"/>
</dbReference>
<dbReference type="SUPFAM" id="SSF81383">
    <property type="entry name" value="F-box domain"/>
    <property type="match status" value="1"/>
</dbReference>
<dbReference type="InterPro" id="IPR006553">
    <property type="entry name" value="Leu-rich_rpt_Cys-con_subtyp"/>
</dbReference>
<sequence>MPDVILRKIFSYLDPMDFANCAMVNQGWKIAVDFNASASELNLSKIANRATDKSLICLLKRRKATLRKINLANCSLLTETGLQALLPCHNLQVINFAHCRNLTDEIVGDLIQASPSLLKLDLSNTFVSDVSILQLVMYSCKLSQLSIAYCSNITDIGLSFFKGSRLASIVDYIDLSGCSNVTSCGLIDFVKSMRGAHTWILSDLPQLSNEALRIITSKANLKSLEVRRGKTPKKYSTIEKQIEKFKNEKSEIAKDLSFIDVKSDNLESLSIYGDHTTQWIELNSDKLTKLVIVNCPYNITTRGIEALLDNSRGIRKLELSKPKPSTLELIQNRCPYLHTLKLSKCSKISETDLYELREKCPQLRHLEIRTGVLVSK</sequence>
<dbReference type="GO" id="GO:0019005">
    <property type="term" value="C:SCF ubiquitin ligase complex"/>
    <property type="evidence" value="ECO:0007669"/>
    <property type="project" value="TreeGrafter"/>
</dbReference>
<gene>
    <name evidence="3" type="ORF">HDID_LOCUS5103</name>
</gene>
<dbReference type="InterPro" id="IPR057207">
    <property type="entry name" value="FBXL15_LRR"/>
</dbReference>
<dbReference type="PROSITE" id="PS50181">
    <property type="entry name" value="FBOX"/>
    <property type="match status" value="1"/>
</dbReference>
<dbReference type="PANTHER" id="PTHR13318:SF247">
    <property type="entry name" value="GH16156P"/>
    <property type="match status" value="1"/>
</dbReference>
<dbReference type="EMBL" id="UYSG01002344">
    <property type="protein sequence ID" value="VDL57421.1"/>
    <property type="molecule type" value="Genomic_DNA"/>
</dbReference>
<evidence type="ECO:0000256" key="1">
    <source>
        <dbReference type="ARBA" id="ARBA00022786"/>
    </source>
</evidence>
<dbReference type="GO" id="GO:0031146">
    <property type="term" value="P:SCF-dependent proteasomal ubiquitin-dependent protein catabolic process"/>
    <property type="evidence" value="ECO:0007669"/>
    <property type="project" value="TreeGrafter"/>
</dbReference>
<protein>
    <recommendedName>
        <fullName evidence="2">F-box domain-containing protein</fullName>
    </recommendedName>
</protein>
<dbReference type="InterPro" id="IPR036047">
    <property type="entry name" value="F-box-like_dom_sf"/>
</dbReference>
<dbReference type="PANTHER" id="PTHR13318">
    <property type="entry name" value="PARTNER OF PAIRED, ISOFORM B-RELATED"/>
    <property type="match status" value="1"/>
</dbReference>